<gene>
    <name evidence="4" type="ORF">C1H87_10240</name>
</gene>
<dbReference type="EMBL" id="CP025791">
    <property type="protein sequence ID" value="AUP79056.1"/>
    <property type="molecule type" value="Genomic_DNA"/>
</dbReference>
<keyword evidence="2" id="KW-0472">Membrane</keyword>
<evidence type="ECO:0000256" key="1">
    <source>
        <dbReference type="SAM" id="MobiDB-lite"/>
    </source>
</evidence>
<evidence type="ECO:0000313" key="5">
    <source>
        <dbReference type="Proteomes" id="UP000235826"/>
    </source>
</evidence>
<name>A0A2K9PPT8_9FLAO</name>
<evidence type="ECO:0000313" key="4">
    <source>
        <dbReference type="EMBL" id="AUP79056.1"/>
    </source>
</evidence>
<dbReference type="OrthoDB" id="4317910at2"/>
<sequence length="1372" mass="150216">MNQASVNKESKPKATQAKPKAKAPFFSPVVQKKMSVGAENDSYEIEADAIADKVLQSDVGRKHSFSNTGPLVQKKCAKCEEEEKVRMKPLGESITPMVQKSSLLNSGESQVSPQIESQINATRGAGSSMDNHTQGFMEDRFGVDFSEVRIHTNSQAIQMSQDLNAQAFTVGNDIYFNQGQYNPATNSGKHLLAHELTHTVQQGGSQVKKLQKKSNSQTIQRNILGDIGRGIARGASVAWDHTGGAAIRFGGRVINWVEDKAEEIINEIAPGLLRFLRSNIWEPIRDMIARGLDTMTGGLFTRLQEEGLSGILHEFVDNIISTLQGNIADACRSFAQLAEKIFNFIRSLSAGALARLRSTLSKISGFFSGIWNDYGKPAIDAIKRYARAAWDWVKEKAQWVWDLIAPIRRAIQRAWNWIKRMFNIAWESSSAAWDWLVEKATQAWNWIKRAIEPIKVPLMIIGGILVLLSPLGLFAAIGAAVYGIYQAVQWVRAHWDDEVFVRFRNYLKENIFDPIKRGIEQLKTLVNNAMQWLNGKFQQLQAAFQSLVNAVMRSSIFVFLRRVVRTVSNMISRVTSWLVAQATRIGQFIAGVAQSVWSFIRPAVVLVAKLIFLSLNPWLIPIVVVAWYWRLLPDCFKPPIINFVLRVMIGVLRVMPNFAMFGETWGQVKARIIQFLQQTLEKPDEEKVAVANRVARMVSELDLSLLSNQIAAAVAAPAEFEGQMEEELLGVNLTQALPFERTSLEPPSLQSQFQSSGLADSVHASDASLFGRSEYTNQDIGVDSIGEFTPSADLQQAILSQTGNNDGTVEFGNSEDSSRSVHSILSEMVSSGGVVAEGGDGQADGGAGQAPMTHEEETEMRLQQMMAQSNAEMARQACNPPPAGGSKDAAASAFPEAAKFGPLTRSQRGRYTMNQMSAGMGHWWRCNRSWLIPTIIGVIIVIVLAEVLSGGAITGALPAIFGALMPIMIGVAAIRAAYYLGEYVYKSINGDIQGASKALARAFAVAAVEAIFALLGSSAFWKSLKAGIGTVGRAAGRAGSALVRGTGRVLAGTGRLGRGLVRGVSAGSRYVLRTAGAVVSRGRLVMQGVRGRIGQGVRTLEELAERLFARVRFRGFRVRFTRGWFRLEGNINPWVLLATGRVEWTDDTARVGTRLPGGGIVIGANPVASRLVTTLTRDPALGRRLFQLAAHPNLAAHSERLILGLRNYVGFNPGRLTAAVSAIESMAQRGVGGLSTFITGLGAGGNTGVGARYVMSFLERHPRMLAGLTHLEDAVSGGQRVIDAVIDGVHYEFKNWDHIVNTNFVTQVVHDMQHGADFRWVFSRRMLTGNVTNQTALRNLIRTTLEGSGNPYFMGHTGARNIQRFLANIHVF</sequence>
<feature type="transmembrane region" description="Helical" evidence="2">
    <location>
        <begin position="458"/>
        <end position="485"/>
    </location>
</feature>
<organism evidence="4 5">
    <name type="scientific">Flavivirga eckloniae</name>
    <dbReference type="NCBI Taxonomy" id="1803846"/>
    <lineage>
        <taxon>Bacteria</taxon>
        <taxon>Pseudomonadati</taxon>
        <taxon>Bacteroidota</taxon>
        <taxon>Flavobacteriia</taxon>
        <taxon>Flavobacteriales</taxon>
        <taxon>Flavobacteriaceae</taxon>
        <taxon>Flavivirga</taxon>
    </lineage>
</organism>
<dbReference type="KEGG" id="fek:C1H87_10240"/>
<feature type="transmembrane region" description="Helical" evidence="2">
    <location>
        <begin position="959"/>
        <end position="981"/>
    </location>
</feature>
<dbReference type="Proteomes" id="UP000235826">
    <property type="component" value="Chromosome"/>
</dbReference>
<keyword evidence="2" id="KW-1133">Transmembrane helix</keyword>
<feature type="transmembrane region" description="Helical" evidence="2">
    <location>
        <begin position="930"/>
        <end position="953"/>
    </location>
</feature>
<feature type="region of interest" description="Disordered" evidence="1">
    <location>
        <begin position="1"/>
        <end position="22"/>
    </location>
</feature>
<feature type="transmembrane region" description="Helical" evidence="2">
    <location>
        <begin position="1002"/>
        <end position="1021"/>
    </location>
</feature>
<evidence type="ECO:0000259" key="3">
    <source>
        <dbReference type="Pfam" id="PF13699"/>
    </source>
</evidence>
<accession>A0A2K9PPT8</accession>
<keyword evidence="5" id="KW-1185">Reference proteome</keyword>
<reference evidence="4 5" key="1">
    <citation type="submission" date="2018-01" db="EMBL/GenBank/DDBJ databases">
        <title>Complete genome sequence of Flavivirga eckloniae ECD14 isolated from seaweed Ecklonia cava.</title>
        <authorList>
            <person name="Lee J.H."/>
            <person name="Baik K.S."/>
            <person name="Seong C.N."/>
        </authorList>
    </citation>
    <scope>NUCLEOTIDE SEQUENCE [LARGE SCALE GENOMIC DNA]</scope>
    <source>
        <strain evidence="4 5">ECD14</strain>
    </source>
</reference>
<dbReference type="Pfam" id="PF13699">
    <property type="entry name" value="eCIS_core"/>
    <property type="match status" value="1"/>
</dbReference>
<dbReference type="InterPro" id="IPR016024">
    <property type="entry name" value="ARM-type_fold"/>
</dbReference>
<proteinExistence type="predicted"/>
<evidence type="ECO:0000256" key="2">
    <source>
        <dbReference type="SAM" id="Phobius"/>
    </source>
</evidence>
<dbReference type="InterPro" id="IPR025295">
    <property type="entry name" value="eCIS_core_dom"/>
</dbReference>
<feature type="transmembrane region" description="Helical" evidence="2">
    <location>
        <begin position="603"/>
        <end position="628"/>
    </location>
</feature>
<feature type="domain" description="eCIS core" evidence="3">
    <location>
        <begin position="129"/>
        <end position="204"/>
    </location>
</feature>
<feature type="compositionally biased region" description="Low complexity" evidence="1">
    <location>
        <begin position="13"/>
        <end position="22"/>
    </location>
</feature>
<protein>
    <recommendedName>
        <fullName evidence="3">eCIS core domain-containing protein</fullName>
    </recommendedName>
</protein>
<feature type="transmembrane region" description="Helical" evidence="2">
    <location>
        <begin position="640"/>
        <end position="661"/>
    </location>
</feature>
<keyword evidence="2" id="KW-0812">Transmembrane</keyword>
<dbReference type="SUPFAM" id="SSF48371">
    <property type="entry name" value="ARM repeat"/>
    <property type="match status" value="1"/>
</dbReference>
<dbReference type="RefSeq" id="WP_102755711.1">
    <property type="nucleotide sequence ID" value="NZ_CP025791.1"/>
</dbReference>